<evidence type="ECO:0000313" key="4">
    <source>
        <dbReference type="EMBL" id="KAF2074623.1"/>
    </source>
</evidence>
<accession>A0A8J4V0P0</accession>
<proteinExistence type="predicted"/>
<reference evidence="4" key="1">
    <citation type="submission" date="2020-01" db="EMBL/GenBank/DDBJ databases">
        <title>Development of genomics and gene disruption for Polysphondylium violaceum indicates a role for the polyketide synthase stlB in stalk morphogenesis.</title>
        <authorList>
            <person name="Narita B."/>
            <person name="Kawabe Y."/>
            <person name="Kin K."/>
            <person name="Saito T."/>
            <person name="Gibbs R."/>
            <person name="Kuspa A."/>
            <person name="Muzny D."/>
            <person name="Queller D."/>
            <person name="Richards S."/>
            <person name="Strassman J."/>
            <person name="Sucgang R."/>
            <person name="Worley K."/>
            <person name="Schaap P."/>
        </authorList>
    </citation>
    <scope>NUCLEOTIDE SEQUENCE</scope>
    <source>
        <strain evidence="4">QSvi11</strain>
    </source>
</reference>
<dbReference type="Proteomes" id="UP000695562">
    <property type="component" value="Unassembled WGS sequence"/>
</dbReference>
<dbReference type="PANTHER" id="PTHR43861">
    <property type="entry name" value="TRANS-ACONITATE 2-METHYLTRANSFERASE-RELATED"/>
    <property type="match status" value="1"/>
</dbReference>
<dbReference type="OrthoDB" id="16596at2759"/>
<evidence type="ECO:0000256" key="2">
    <source>
        <dbReference type="ARBA" id="ARBA00022679"/>
    </source>
</evidence>
<dbReference type="GO" id="GO:0008168">
    <property type="term" value="F:methyltransferase activity"/>
    <property type="evidence" value="ECO:0007669"/>
    <property type="project" value="UniProtKB-KW"/>
</dbReference>
<keyword evidence="5" id="KW-1185">Reference proteome</keyword>
<keyword evidence="1" id="KW-0489">Methyltransferase</keyword>
<sequence length="252" mass="28965">MDTSEFVSQNIYDRENFLTHYFEKFERSKEGDDCWEIMLNHLPKSVKGMDILEIGCGMGFVANYLAEEGAASVTGYDISESMIELAAKGNAHNKNVKVGVQDMETIELPEQQYDLVISLYAVHYVLNYKRLIEIVSKSLKPGGKFVLFVEHPVFTSSIEQPIWIERPSGNKAWTVSNYFTEGKRFTKWCSFENVQKVHRTVSTYIQTVLEQGLTLTHLEEFCPTPQQMLKKPEHVNNFNSPLNLNMTFTKNK</sequence>
<dbReference type="Pfam" id="PF13649">
    <property type="entry name" value="Methyltransf_25"/>
    <property type="match status" value="1"/>
</dbReference>
<dbReference type="SUPFAM" id="SSF53335">
    <property type="entry name" value="S-adenosyl-L-methionine-dependent methyltransferases"/>
    <property type="match status" value="1"/>
</dbReference>
<dbReference type="CDD" id="cd02440">
    <property type="entry name" value="AdoMet_MTases"/>
    <property type="match status" value="1"/>
</dbReference>
<name>A0A8J4V0P0_9MYCE</name>
<gene>
    <name evidence="4" type="ORF">CYY_004062</name>
</gene>
<dbReference type="PANTHER" id="PTHR43861:SF1">
    <property type="entry name" value="TRANS-ACONITATE 2-METHYLTRANSFERASE"/>
    <property type="match status" value="1"/>
</dbReference>
<dbReference type="AlphaFoldDB" id="A0A8J4V0P0"/>
<organism evidence="4 5">
    <name type="scientific">Polysphondylium violaceum</name>
    <dbReference type="NCBI Taxonomy" id="133409"/>
    <lineage>
        <taxon>Eukaryota</taxon>
        <taxon>Amoebozoa</taxon>
        <taxon>Evosea</taxon>
        <taxon>Eumycetozoa</taxon>
        <taxon>Dictyostelia</taxon>
        <taxon>Dictyosteliales</taxon>
        <taxon>Dictyosteliaceae</taxon>
        <taxon>Polysphondylium</taxon>
    </lineage>
</organism>
<evidence type="ECO:0000259" key="3">
    <source>
        <dbReference type="Pfam" id="PF13649"/>
    </source>
</evidence>
<evidence type="ECO:0000256" key="1">
    <source>
        <dbReference type="ARBA" id="ARBA00022603"/>
    </source>
</evidence>
<dbReference type="InterPro" id="IPR029063">
    <property type="entry name" value="SAM-dependent_MTases_sf"/>
</dbReference>
<dbReference type="Gene3D" id="3.40.50.150">
    <property type="entry name" value="Vaccinia Virus protein VP39"/>
    <property type="match status" value="1"/>
</dbReference>
<comment type="caution">
    <text evidence="4">The sequence shown here is derived from an EMBL/GenBank/DDBJ whole genome shotgun (WGS) entry which is preliminary data.</text>
</comment>
<dbReference type="InterPro" id="IPR041698">
    <property type="entry name" value="Methyltransf_25"/>
</dbReference>
<protein>
    <recommendedName>
        <fullName evidence="3">Methyltransferase domain-containing protein</fullName>
    </recommendedName>
</protein>
<keyword evidence="2" id="KW-0808">Transferase</keyword>
<feature type="domain" description="Methyltransferase" evidence="3">
    <location>
        <begin position="51"/>
        <end position="143"/>
    </location>
</feature>
<dbReference type="GO" id="GO:0032259">
    <property type="term" value="P:methylation"/>
    <property type="evidence" value="ECO:0007669"/>
    <property type="project" value="UniProtKB-KW"/>
</dbReference>
<dbReference type="EMBL" id="AJWJ01000137">
    <property type="protein sequence ID" value="KAF2074623.1"/>
    <property type="molecule type" value="Genomic_DNA"/>
</dbReference>
<evidence type="ECO:0000313" key="5">
    <source>
        <dbReference type="Proteomes" id="UP000695562"/>
    </source>
</evidence>